<comment type="caution">
    <text evidence="2">The sequence shown here is derived from an EMBL/GenBank/DDBJ whole genome shotgun (WGS) entry which is preliminary data.</text>
</comment>
<gene>
    <name evidence="2" type="ORF">SNEC2469_LOCUS21672</name>
</gene>
<dbReference type="OrthoDB" id="442341at2759"/>
<evidence type="ECO:0000256" key="1">
    <source>
        <dbReference type="SAM" id="Coils"/>
    </source>
</evidence>
<name>A0A812XJJ7_9DINO</name>
<protein>
    <submittedName>
        <fullName evidence="2">Uncharacterized protein</fullName>
    </submittedName>
</protein>
<reference evidence="2" key="1">
    <citation type="submission" date="2021-02" db="EMBL/GenBank/DDBJ databases">
        <authorList>
            <person name="Dougan E. K."/>
            <person name="Rhodes N."/>
            <person name="Thang M."/>
            <person name="Chan C."/>
        </authorList>
    </citation>
    <scope>NUCLEOTIDE SEQUENCE</scope>
</reference>
<keyword evidence="3" id="KW-1185">Reference proteome</keyword>
<evidence type="ECO:0000313" key="2">
    <source>
        <dbReference type="EMBL" id="CAE7747882.1"/>
    </source>
</evidence>
<feature type="coiled-coil region" evidence="1">
    <location>
        <begin position="4"/>
        <end position="95"/>
    </location>
</feature>
<sequence length="115" mass="12424">MAQLAALESEVPELRGKLAELEAMRNAALEAAEEVEQLQLEMEMLREESAEVPALKAQIAGVEAQHAALQDATASAELHQKMERLQEEAAQAGEIRKYLCDLGVGMAMGGETCET</sequence>
<accession>A0A812XJJ7</accession>
<proteinExistence type="predicted"/>
<dbReference type="AlphaFoldDB" id="A0A812XJJ7"/>
<keyword evidence="1" id="KW-0175">Coiled coil</keyword>
<evidence type="ECO:0000313" key="3">
    <source>
        <dbReference type="Proteomes" id="UP000601435"/>
    </source>
</evidence>
<dbReference type="EMBL" id="CAJNJA010038505">
    <property type="protein sequence ID" value="CAE7747882.1"/>
    <property type="molecule type" value="Genomic_DNA"/>
</dbReference>
<organism evidence="2 3">
    <name type="scientific">Symbiodinium necroappetens</name>
    <dbReference type="NCBI Taxonomy" id="1628268"/>
    <lineage>
        <taxon>Eukaryota</taxon>
        <taxon>Sar</taxon>
        <taxon>Alveolata</taxon>
        <taxon>Dinophyceae</taxon>
        <taxon>Suessiales</taxon>
        <taxon>Symbiodiniaceae</taxon>
        <taxon>Symbiodinium</taxon>
    </lineage>
</organism>
<dbReference type="Proteomes" id="UP000601435">
    <property type="component" value="Unassembled WGS sequence"/>
</dbReference>